<dbReference type="InterPro" id="IPR025723">
    <property type="entry name" value="ArsA/GET3_ATPase-like"/>
</dbReference>
<name>A0A1I5C501_PSUAM</name>
<dbReference type="PANTHER" id="PTHR10803:SF3">
    <property type="entry name" value="ATPASE GET3"/>
    <property type="match status" value="1"/>
</dbReference>
<dbReference type="Pfam" id="PF17886">
    <property type="entry name" value="ArsA_HSP20"/>
    <property type="match status" value="1"/>
</dbReference>
<dbReference type="InterPro" id="IPR016300">
    <property type="entry name" value="ATPase_ArsA/GET3"/>
</dbReference>
<evidence type="ECO:0000313" key="5">
    <source>
        <dbReference type="Proteomes" id="UP000199614"/>
    </source>
</evidence>
<dbReference type="GO" id="GO:0005524">
    <property type="term" value="F:ATP binding"/>
    <property type="evidence" value="ECO:0007669"/>
    <property type="project" value="UniProtKB-KW"/>
</dbReference>
<dbReference type="InterPro" id="IPR008978">
    <property type="entry name" value="HSP20-like_chaperone"/>
</dbReference>
<evidence type="ECO:0000259" key="2">
    <source>
        <dbReference type="Pfam" id="PF02374"/>
    </source>
</evidence>
<dbReference type="EMBL" id="FOUY01000022">
    <property type="protein sequence ID" value="SFN82075.1"/>
    <property type="molecule type" value="Genomic_DNA"/>
</dbReference>
<reference evidence="4 5" key="1">
    <citation type="submission" date="2016-10" db="EMBL/GenBank/DDBJ databases">
        <authorList>
            <person name="de Groot N.N."/>
        </authorList>
    </citation>
    <scope>NUCLEOTIDE SEQUENCE [LARGE SCALE GENOMIC DNA]</scope>
    <source>
        <strain evidence="4 5">CGMCC 4.1877</strain>
    </source>
</reference>
<dbReference type="PANTHER" id="PTHR10803">
    <property type="entry name" value="ARSENICAL PUMP-DRIVING ATPASE ARSENITE-TRANSLOCATING ATPASE"/>
    <property type="match status" value="1"/>
</dbReference>
<evidence type="ECO:0000313" key="4">
    <source>
        <dbReference type="EMBL" id="SFN82075.1"/>
    </source>
</evidence>
<evidence type="ECO:0000256" key="1">
    <source>
        <dbReference type="ARBA" id="ARBA00011040"/>
    </source>
</evidence>
<dbReference type="AlphaFoldDB" id="A0A1I5C501"/>
<dbReference type="InterPro" id="IPR027417">
    <property type="entry name" value="P-loop_NTPase"/>
</dbReference>
<gene>
    <name evidence="4" type="ORF">SAMN05216207_102228</name>
</gene>
<evidence type="ECO:0000259" key="3">
    <source>
        <dbReference type="Pfam" id="PF17886"/>
    </source>
</evidence>
<dbReference type="Pfam" id="PF02374">
    <property type="entry name" value="ArsA_ATPase"/>
    <property type="match status" value="1"/>
</dbReference>
<proteinExistence type="inferred from homology"/>
<dbReference type="OrthoDB" id="9780677at2"/>
<organism evidence="4 5">
    <name type="scientific">Pseudonocardia ammonioxydans</name>
    <dbReference type="NCBI Taxonomy" id="260086"/>
    <lineage>
        <taxon>Bacteria</taxon>
        <taxon>Bacillati</taxon>
        <taxon>Actinomycetota</taxon>
        <taxon>Actinomycetes</taxon>
        <taxon>Pseudonocardiales</taxon>
        <taxon>Pseudonocardiaceae</taxon>
        <taxon>Pseudonocardia</taxon>
    </lineage>
</organism>
<accession>A0A1I5C501</accession>
<dbReference type="Gene3D" id="2.60.40.790">
    <property type="match status" value="1"/>
</dbReference>
<dbReference type="STRING" id="260086.SAMN05216207_102228"/>
<keyword evidence="5" id="KW-1185">Reference proteome</keyword>
<dbReference type="Proteomes" id="UP000199614">
    <property type="component" value="Unassembled WGS sequence"/>
</dbReference>
<dbReference type="CDD" id="cd02035">
    <property type="entry name" value="ArsA"/>
    <property type="match status" value="1"/>
</dbReference>
<comment type="similarity">
    <text evidence="1">Belongs to the arsA ATPase family.</text>
</comment>
<keyword evidence="4" id="KW-0067">ATP-binding</keyword>
<dbReference type="RefSeq" id="WP_093347058.1">
    <property type="nucleotide sequence ID" value="NZ_FOUY01000022.1"/>
</dbReference>
<sequence>MRVVLFTGKGGVGKTTLAAATGALVAGSGRSALVVSTDPAHSLGDALDAEVGAEPTKVADHLWAAHIEARHLLEGAWGELQGHLRTMLAGAGVDELVADELTVLPGVEDLLALVEVQRFADSGEYDVVVVDCGPTAETLRLLTLPEALSNYLERLFPAHRRAVRGLVANLAGAKGDNGGWERTVEALGGLADQLSGLRALLADRTRTSIRLVLTPERVVAAETRRTLTALALHELRVDALMANRVMPGPPPSLRGPAARWLRERATEQQAVLAELGELGADVPVTAVRYTAAEPTGVGSLRELGRSIYGDADPAGAPEDAPERPLMEMRRTAGHGVSSDTEFELDIALPGAQDAPLDLARIGDDMVVGIGFSRRVVSLPSVLRRCEATGARLEGSGAEARLVISFVPDPGTWMTS</sequence>
<dbReference type="Gene3D" id="3.40.50.300">
    <property type="entry name" value="P-loop containing nucleotide triphosphate hydrolases"/>
    <property type="match status" value="1"/>
</dbReference>
<feature type="domain" description="ArsA HSP20-like" evidence="3">
    <location>
        <begin position="339"/>
        <end position="405"/>
    </location>
</feature>
<dbReference type="InterPro" id="IPR040612">
    <property type="entry name" value="ArsA_HSP20-like"/>
</dbReference>
<keyword evidence="4" id="KW-0547">Nucleotide-binding</keyword>
<dbReference type="NCBIfam" id="TIGR00345">
    <property type="entry name" value="GET3_arsA_TRC40"/>
    <property type="match status" value="1"/>
</dbReference>
<protein>
    <submittedName>
        <fullName evidence="4">Arsenite efflux ATP-binding protein ArsA</fullName>
    </submittedName>
</protein>
<feature type="domain" description="ArsA/GET3 Anion-transporting ATPase-like" evidence="2">
    <location>
        <begin position="1"/>
        <end position="308"/>
    </location>
</feature>
<dbReference type="GO" id="GO:0016887">
    <property type="term" value="F:ATP hydrolysis activity"/>
    <property type="evidence" value="ECO:0007669"/>
    <property type="project" value="InterPro"/>
</dbReference>
<dbReference type="SUPFAM" id="SSF52540">
    <property type="entry name" value="P-loop containing nucleoside triphosphate hydrolases"/>
    <property type="match status" value="1"/>
</dbReference>